<dbReference type="Gene3D" id="3.90.1300.10">
    <property type="entry name" value="Amidase signature (AS) domain"/>
    <property type="match status" value="1"/>
</dbReference>
<accession>A0A6B1D899</accession>
<dbReference type="GO" id="GO:0012505">
    <property type="term" value="C:endomembrane system"/>
    <property type="evidence" value="ECO:0007669"/>
    <property type="project" value="TreeGrafter"/>
</dbReference>
<dbReference type="EMBL" id="VXMH01000076">
    <property type="protein sequence ID" value="MYC96260.1"/>
    <property type="molecule type" value="Genomic_DNA"/>
</dbReference>
<proteinExistence type="predicted"/>
<dbReference type="SUPFAM" id="SSF75304">
    <property type="entry name" value="Amidase signature (AS) enzymes"/>
    <property type="match status" value="1"/>
</dbReference>
<dbReference type="InterPro" id="IPR036928">
    <property type="entry name" value="AS_sf"/>
</dbReference>
<gene>
    <name evidence="2" type="ORF">F4X14_14950</name>
</gene>
<dbReference type="AlphaFoldDB" id="A0A6B1D899"/>
<comment type="caution">
    <text evidence="2">The sequence shown here is derived from an EMBL/GenBank/DDBJ whole genome shotgun (WGS) entry which is preliminary data.</text>
</comment>
<sequence length="462" mass="48660">MSELIYASATAVAKAIRTKEVSSEEVVKAYVQRIRDVNPQLNAVVRLDAEGALVEARRSDEELAKGDLRGPLHGVPMTIKDALDTAGVISSGGTQGRSSFVPEQDATVVARLRAAGAILLGKTNTPELTLDFETDNLVYGRTNNPYDVSCTCGGSSGGAAAIIAAGGIPFDIGSDTGGSIRLPSHVCGTAGIRPTSGRVPRTGHILPPAGLDESFTQIGPMARYVEDLITLLPIIAGVDWRDPAIVPMPLADPNQVNLTDLRAAFYTDNGIVTPTPEIMAAVEAAASALEKAGAAVEEARPPGMEKTMDLLLGCQLGDGGAGFKRLLDLYGTKEPHPGIANLIAMGQESKVTSDTLSGLVFQIDQFRSEMLSFMEAYDVVVCPVLPFPAPPHGASSIQLPVFAYTATYNLTGWPAAVVRVSTSPEGLPIGAQVVARPWREDVALAAVKHLEKLFGGWQRPPM</sequence>
<dbReference type="PANTHER" id="PTHR43372">
    <property type="entry name" value="FATTY-ACID AMIDE HYDROLASE"/>
    <property type="match status" value="1"/>
</dbReference>
<dbReference type="Pfam" id="PF01425">
    <property type="entry name" value="Amidase"/>
    <property type="match status" value="1"/>
</dbReference>
<name>A0A6B1D899_9CHLR</name>
<evidence type="ECO:0000259" key="1">
    <source>
        <dbReference type="Pfam" id="PF01425"/>
    </source>
</evidence>
<organism evidence="2">
    <name type="scientific">Caldilineaceae bacterium SB0661_bin_32</name>
    <dbReference type="NCBI Taxonomy" id="2605255"/>
    <lineage>
        <taxon>Bacteria</taxon>
        <taxon>Bacillati</taxon>
        <taxon>Chloroflexota</taxon>
        <taxon>Caldilineae</taxon>
        <taxon>Caldilineales</taxon>
        <taxon>Caldilineaceae</taxon>
    </lineage>
</organism>
<protein>
    <submittedName>
        <fullName evidence="2">Amidase</fullName>
    </submittedName>
</protein>
<reference evidence="2" key="1">
    <citation type="submission" date="2019-09" db="EMBL/GenBank/DDBJ databases">
        <title>Characterisation of the sponge microbiome using genome-centric metagenomics.</title>
        <authorList>
            <person name="Engelberts J.P."/>
            <person name="Robbins S.J."/>
            <person name="De Goeij J.M."/>
            <person name="Aranda M."/>
            <person name="Bell S.C."/>
            <person name="Webster N.S."/>
        </authorList>
    </citation>
    <scope>NUCLEOTIDE SEQUENCE</scope>
    <source>
        <strain evidence="2">SB0661_bin_32</strain>
    </source>
</reference>
<dbReference type="InterPro" id="IPR023631">
    <property type="entry name" value="Amidase_dom"/>
</dbReference>
<feature type="domain" description="Amidase" evidence="1">
    <location>
        <begin position="25"/>
        <end position="441"/>
    </location>
</feature>
<dbReference type="InterPro" id="IPR052739">
    <property type="entry name" value="FAAH2"/>
</dbReference>
<dbReference type="PANTHER" id="PTHR43372:SF4">
    <property type="entry name" value="FATTY-ACID AMIDE HYDROLASE 2"/>
    <property type="match status" value="1"/>
</dbReference>
<evidence type="ECO:0000313" key="2">
    <source>
        <dbReference type="EMBL" id="MYC96260.1"/>
    </source>
</evidence>